<dbReference type="GO" id="GO:0006351">
    <property type="term" value="P:DNA-templated transcription"/>
    <property type="evidence" value="ECO:0007669"/>
    <property type="project" value="InterPro"/>
</dbReference>
<sequence length="437" mass="49374">MTASQINNCFSSFIKALHPHFPLLSLPLDVQNTLEASPLLFWTIITVASRHDRASYRALQPFVRKSIAGVLHPSGHGLQSCQALCLVCLWPFDAEDPNDDPSYLYAGMVSHLALKMGLHRPEFAHEFKDINDAFDRAQHNHERWPTWLACQFVEHMLASKNGVPSGIRSDWSSNYKLRNQDSPAQRRISPILRHHVQLCAIRDRHLTAIAYQGQTLSGLRPPKDREGYLKLYHAELDDFEAATSPLDPLSAVFLNMSRVTIAGFCLARDMMPCDHQLRLLLRSGLYSATAILDLVAPLAWETLPVHVLRSLLYAGVFASHLARCDMDTFSTEPMIVLERATDILRHLAHGQDFATRAKIVLETELHRHAKGASSVQKRQAGVEFHARMEANMYWDLVESDKSRHNWNQTANDIYWKLILSEANPISPTRRGAPSAID</sequence>
<evidence type="ECO:0000313" key="7">
    <source>
        <dbReference type="EMBL" id="KAF2169630.1"/>
    </source>
</evidence>
<accession>A0A6A6CTZ4</accession>
<dbReference type="PANTHER" id="PTHR31845">
    <property type="entry name" value="FINGER DOMAIN PROTEIN, PUTATIVE-RELATED"/>
    <property type="match status" value="1"/>
</dbReference>
<dbReference type="Pfam" id="PF04082">
    <property type="entry name" value="Fungal_trans"/>
    <property type="match status" value="1"/>
</dbReference>
<dbReference type="GO" id="GO:0000981">
    <property type="term" value="F:DNA-binding transcription factor activity, RNA polymerase II-specific"/>
    <property type="evidence" value="ECO:0007669"/>
    <property type="project" value="TreeGrafter"/>
</dbReference>
<dbReference type="GO" id="GO:0008270">
    <property type="term" value="F:zinc ion binding"/>
    <property type="evidence" value="ECO:0007669"/>
    <property type="project" value="InterPro"/>
</dbReference>
<evidence type="ECO:0000256" key="2">
    <source>
        <dbReference type="ARBA" id="ARBA00023015"/>
    </source>
</evidence>
<dbReference type="SMART" id="SM00906">
    <property type="entry name" value="Fungal_trans"/>
    <property type="match status" value="1"/>
</dbReference>
<dbReference type="InterPro" id="IPR051089">
    <property type="entry name" value="prtT"/>
</dbReference>
<evidence type="ECO:0000256" key="1">
    <source>
        <dbReference type="ARBA" id="ARBA00004123"/>
    </source>
</evidence>
<evidence type="ECO:0000256" key="5">
    <source>
        <dbReference type="ARBA" id="ARBA00023242"/>
    </source>
</evidence>
<name>A0A6A6CTZ4_ZASCE</name>
<protein>
    <recommendedName>
        <fullName evidence="6">Xylanolytic transcriptional activator regulatory domain-containing protein</fullName>
    </recommendedName>
</protein>
<keyword evidence="8" id="KW-1185">Reference proteome</keyword>
<organism evidence="7 8">
    <name type="scientific">Zasmidium cellare ATCC 36951</name>
    <dbReference type="NCBI Taxonomy" id="1080233"/>
    <lineage>
        <taxon>Eukaryota</taxon>
        <taxon>Fungi</taxon>
        <taxon>Dikarya</taxon>
        <taxon>Ascomycota</taxon>
        <taxon>Pezizomycotina</taxon>
        <taxon>Dothideomycetes</taxon>
        <taxon>Dothideomycetidae</taxon>
        <taxon>Mycosphaerellales</taxon>
        <taxon>Mycosphaerellaceae</taxon>
        <taxon>Zasmidium</taxon>
    </lineage>
</organism>
<dbReference type="GO" id="GO:0005634">
    <property type="term" value="C:nucleus"/>
    <property type="evidence" value="ECO:0007669"/>
    <property type="project" value="UniProtKB-SubCell"/>
</dbReference>
<dbReference type="PANTHER" id="PTHR31845:SF21">
    <property type="entry name" value="REGULATORY PROTEIN LEU3"/>
    <property type="match status" value="1"/>
</dbReference>
<evidence type="ECO:0000256" key="3">
    <source>
        <dbReference type="ARBA" id="ARBA00023125"/>
    </source>
</evidence>
<dbReference type="GO" id="GO:0000976">
    <property type="term" value="F:transcription cis-regulatory region binding"/>
    <property type="evidence" value="ECO:0007669"/>
    <property type="project" value="TreeGrafter"/>
</dbReference>
<dbReference type="RefSeq" id="XP_033670519.1">
    <property type="nucleotide sequence ID" value="XM_033805204.1"/>
</dbReference>
<keyword evidence="4" id="KW-0804">Transcription</keyword>
<evidence type="ECO:0000256" key="4">
    <source>
        <dbReference type="ARBA" id="ARBA00023163"/>
    </source>
</evidence>
<dbReference type="EMBL" id="ML993587">
    <property type="protein sequence ID" value="KAF2169630.1"/>
    <property type="molecule type" value="Genomic_DNA"/>
</dbReference>
<gene>
    <name evidence="7" type="ORF">M409DRAFT_20044</name>
</gene>
<dbReference type="AlphaFoldDB" id="A0A6A6CTZ4"/>
<keyword evidence="3" id="KW-0238">DNA-binding</keyword>
<dbReference type="Proteomes" id="UP000799537">
    <property type="component" value="Unassembled WGS sequence"/>
</dbReference>
<dbReference type="InterPro" id="IPR007219">
    <property type="entry name" value="XnlR_reg_dom"/>
</dbReference>
<dbReference type="GeneID" id="54558476"/>
<dbReference type="CDD" id="cd12148">
    <property type="entry name" value="fungal_TF_MHR"/>
    <property type="match status" value="1"/>
</dbReference>
<evidence type="ECO:0000313" key="8">
    <source>
        <dbReference type="Proteomes" id="UP000799537"/>
    </source>
</evidence>
<reference evidence="7" key="1">
    <citation type="journal article" date="2020" name="Stud. Mycol.">
        <title>101 Dothideomycetes genomes: a test case for predicting lifestyles and emergence of pathogens.</title>
        <authorList>
            <person name="Haridas S."/>
            <person name="Albert R."/>
            <person name="Binder M."/>
            <person name="Bloem J."/>
            <person name="Labutti K."/>
            <person name="Salamov A."/>
            <person name="Andreopoulos B."/>
            <person name="Baker S."/>
            <person name="Barry K."/>
            <person name="Bills G."/>
            <person name="Bluhm B."/>
            <person name="Cannon C."/>
            <person name="Castanera R."/>
            <person name="Culley D."/>
            <person name="Daum C."/>
            <person name="Ezra D."/>
            <person name="Gonzalez J."/>
            <person name="Henrissat B."/>
            <person name="Kuo A."/>
            <person name="Liang C."/>
            <person name="Lipzen A."/>
            <person name="Lutzoni F."/>
            <person name="Magnuson J."/>
            <person name="Mondo S."/>
            <person name="Nolan M."/>
            <person name="Ohm R."/>
            <person name="Pangilinan J."/>
            <person name="Park H.-J."/>
            <person name="Ramirez L."/>
            <person name="Alfaro M."/>
            <person name="Sun H."/>
            <person name="Tritt A."/>
            <person name="Yoshinaga Y."/>
            <person name="Zwiers L.-H."/>
            <person name="Turgeon B."/>
            <person name="Goodwin S."/>
            <person name="Spatafora J."/>
            <person name="Crous P."/>
            <person name="Grigoriev I."/>
        </authorList>
    </citation>
    <scope>NUCLEOTIDE SEQUENCE</scope>
    <source>
        <strain evidence="7">ATCC 36951</strain>
    </source>
</reference>
<comment type="subcellular location">
    <subcellularLocation>
        <location evidence="1">Nucleus</location>
    </subcellularLocation>
</comment>
<dbReference type="OrthoDB" id="2341546at2759"/>
<feature type="domain" description="Xylanolytic transcriptional activator regulatory" evidence="6">
    <location>
        <begin position="102"/>
        <end position="182"/>
    </location>
</feature>
<proteinExistence type="predicted"/>
<keyword evidence="2" id="KW-0805">Transcription regulation</keyword>
<keyword evidence="5" id="KW-0539">Nucleus</keyword>
<evidence type="ECO:0000259" key="6">
    <source>
        <dbReference type="SMART" id="SM00906"/>
    </source>
</evidence>